<evidence type="ECO:0000259" key="14">
    <source>
        <dbReference type="Pfam" id="PF06974"/>
    </source>
</evidence>
<dbReference type="Pfam" id="PF03007">
    <property type="entry name" value="WS_DGAT_cat"/>
    <property type="match status" value="1"/>
</dbReference>
<evidence type="ECO:0000259" key="13">
    <source>
        <dbReference type="Pfam" id="PF03007"/>
    </source>
</evidence>
<dbReference type="Proteomes" id="UP001501326">
    <property type="component" value="Unassembled WGS sequence"/>
</dbReference>
<name>A0ABP6HC02_9MICO</name>
<dbReference type="Pfam" id="PF06974">
    <property type="entry name" value="WS_DGAT_C"/>
    <property type="match status" value="1"/>
</dbReference>
<gene>
    <name evidence="15" type="ORF">GCM10009867_34620</name>
</gene>
<evidence type="ECO:0000256" key="6">
    <source>
        <dbReference type="ARBA" id="ARBA00022679"/>
    </source>
</evidence>
<evidence type="ECO:0000256" key="1">
    <source>
        <dbReference type="ARBA" id="ARBA00004771"/>
    </source>
</evidence>
<keyword evidence="8 11" id="KW-0443">Lipid metabolism</keyword>
<evidence type="ECO:0000256" key="5">
    <source>
        <dbReference type="ARBA" id="ARBA00022516"/>
    </source>
</evidence>
<dbReference type="PANTHER" id="PTHR31650">
    <property type="entry name" value="O-ACYLTRANSFERASE (WSD1-LIKE) FAMILY PROTEIN"/>
    <property type="match status" value="1"/>
</dbReference>
<feature type="region of interest" description="Disordered" evidence="12">
    <location>
        <begin position="41"/>
        <end position="67"/>
    </location>
</feature>
<feature type="domain" description="O-acyltransferase WSD1-like N-terminal" evidence="13">
    <location>
        <begin position="98"/>
        <end position="371"/>
    </location>
</feature>
<proteinExistence type="inferred from homology"/>
<feature type="compositionally biased region" description="Polar residues" evidence="12">
    <location>
        <begin position="44"/>
        <end position="58"/>
    </location>
</feature>
<protein>
    <recommendedName>
        <fullName evidence="4 11">Diacylglycerol O-acyltransferase</fullName>
        <ecNumber evidence="4 11">2.3.1.20</ecNumber>
    </recommendedName>
</protein>
<dbReference type="InterPro" id="IPR045034">
    <property type="entry name" value="O-acyltransferase_WSD1-like"/>
</dbReference>
<evidence type="ECO:0000256" key="7">
    <source>
        <dbReference type="ARBA" id="ARBA00022798"/>
    </source>
</evidence>
<evidence type="ECO:0000256" key="12">
    <source>
        <dbReference type="SAM" id="MobiDB-lite"/>
    </source>
</evidence>
<comment type="pathway">
    <text evidence="1 11">Glycerolipid metabolism; triacylglycerol biosynthesis.</text>
</comment>
<comment type="catalytic activity">
    <reaction evidence="10 11">
        <text>an acyl-CoA + a 1,2-diacyl-sn-glycerol = a triacyl-sn-glycerol + CoA</text>
        <dbReference type="Rhea" id="RHEA:10868"/>
        <dbReference type="ChEBI" id="CHEBI:17815"/>
        <dbReference type="ChEBI" id="CHEBI:57287"/>
        <dbReference type="ChEBI" id="CHEBI:58342"/>
        <dbReference type="ChEBI" id="CHEBI:64615"/>
        <dbReference type="EC" id="2.3.1.20"/>
    </reaction>
</comment>
<accession>A0ABP6HC02</accession>
<keyword evidence="9 11" id="KW-0012">Acyltransferase</keyword>
<sequence>MRPAGELEDDELDEDALLDGEVVVALVELVAVTGVVLVRPDASSAGSPQPASTPSASRATGPAASRAKWAGGTRGVIFVTNGSLGNGFCHDVGVPDRLNSLDASFLYLEEATTPMHVGSVMVFDPPSDGFDYDRLVQLISTRIAFVPRYRQRVRQVPGRLANPVWVDDENFDVTYHVRRSALPKPGTDEQLQEFVARIQPRALDRKRPLWEVYLVEGLQQGRFAIVTKSHQALVDGINAVDIAHVIVDGDPAAEGLVTDTWRPSREPSDVELLTGALVDAIRRPSEVVENIRGGIVDVKAVGTRALTAAGDVVSTLARTAARPAPHSPLNAHVGEARRYVMIGTDLEDYRKVRSRLARGNYADDVSINDVVLATISGAFRTWLLTRGEAVHSGTTVRAMVPVSVYDAEARHVGSRLTACFVDLPVGEPGASMRLHQIAFAMRQQMEGGQAVGAESLAGLAGFAPPTLHSLGARLGSAVSRRLFNVVITNVPGPQHTLYAGDAKMLSTYPVMPLARGQALSIGLTSYDGGVYYGLNADRDSMPDIDVLGQSIVDSLAELLDSHRTPQR</sequence>
<evidence type="ECO:0000256" key="2">
    <source>
        <dbReference type="ARBA" id="ARBA00005189"/>
    </source>
</evidence>
<dbReference type="SUPFAM" id="SSF52777">
    <property type="entry name" value="CoA-dependent acyltransferases"/>
    <property type="match status" value="1"/>
</dbReference>
<dbReference type="EMBL" id="BAAARN010000005">
    <property type="protein sequence ID" value="GAA2739268.1"/>
    <property type="molecule type" value="Genomic_DNA"/>
</dbReference>
<evidence type="ECO:0000256" key="10">
    <source>
        <dbReference type="ARBA" id="ARBA00048109"/>
    </source>
</evidence>
<evidence type="ECO:0000313" key="15">
    <source>
        <dbReference type="EMBL" id="GAA2739268.1"/>
    </source>
</evidence>
<evidence type="ECO:0000256" key="9">
    <source>
        <dbReference type="ARBA" id="ARBA00023315"/>
    </source>
</evidence>
<organism evidence="15 16">
    <name type="scientific">Pedococcus aerophilus</name>
    <dbReference type="NCBI Taxonomy" id="436356"/>
    <lineage>
        <taxon>Bacteria</taxon>
        <taxon>Bacillati</taxon>
        <taxon>Actinomycetota</taxon>
        <taxon>Actinomycetes</taxon>
        <taxon>Micrococcales</taxon>
        <taxon>Intrasporangiaceae</taxon>
        <taxon>Pedococcus</taxon>
    </lineage>
</organism>
<dbReference type="EC" id="2.3.1.20" evidence="4 11"/>
<dbReference type="NCBIfam" id="TIGR02946">
    <property type="entry name" value="acyl_WS_DGAT"/>
    <property type="match status" value="1"/>
</dbReference>
<evidence type="ECO:0000256" key="3">
    <source>
        <dbReference type="ARBA" id="ARBA00009587"/>
    </source>
</evidence>
<comment type="caution">
    <text evidence="15">The sequence shown here is derived from an EMBL/GenBank/DDBJ whole genome shotgun (WGS) entry which is preliminary data.</text>
</comment>
<dbReference type="PANTHER" id="PTHR31650:SF1">
    <property type="entry name" value="WAX ESTER SYNTHASE_DIACYLGLYCEROL ACYLTRANSFERASE 4-RELATED"/>
    <property type="match status" value="1"/>
</dbReference>
<evidence type="ECO:0000256" key="8">
    <source>
        <dbReference type="ARBA" id="ARBA00023098"/>
    </source>
</evidence>
<comment type="pathway">
    <text evidence="2">Lipid metabolism.</text>
</comment>
<evidence type="ECO:0000256" key="4">
    <source>
        <dbReference type="ARBA" id="ARBA00013244"/>
    </source>
</evidence>
<dbReference type="InterPro" id="IPR004255">
    <property type="entry name" value="O-acyltransferase_WSD1_N"/>
</dbReference>
<keyword evidence="6 11" id="KW-0808">Transferase</keyword>
<dbReference type="InterPro" id="IPR009721">
    <property type="entry name" value="O-acyltransferase_WSD1_C"/>
</dbReference>
<feature type="domain" description="O-acyltransferase WSD1 C-terminal" evidence="14">
    <location>
        <begin position="413"/>
        <end position="558"/>
    </location>
</feature>
<keyword evidence="16" id="KW-1185">Reference proteome</keyword>
<evidence type="ECO:0000313" key="16">
    <source>
        <dbReference type="Proteomes" id="UP001501326"/>
    </source>
</evidence>
<keyword evidence="5 11" id="KW-0444">Lipid biosynthesis</keyword>
<keyword evidence="7 11" id="KW-0319">Glycerol metabolism</keyword>
<reference evidence="16" key="1">
    <citation type="journal article" date="2019" name="Int. J. Syst. Evol. Microbiol.">
        <title>The Global Catalogue of Microorganisms (GCM) 10K type strain sequencing project: providing services to taxonomists for standard genome sequencing and annotation.</title>
        <authorList>
            <consortium name="The Broad Institute Genomics Platform"/>
            <consortium name="The Broad Institute Genome Sequencing Center for Infectious Disease"/>
            <person name="Wu L."/>
            <person name="Ma J."/>
        </authorList>
    </citation>
    <scope>NUCLEOTIDE SEQUENCE [LARGE SCALE GENOMIC DNA]</scope>
    <source>
        <strain evidence="16">JCM 16378</strain>
    </source>
</reference>
<comment type="similarity">
    <text evidence="3 11">Belongs to the long-chain O-acyltransferase family.</text>
</comment>
<dbReference type="InterPro" id="IPR014292">
    <property type="entry name" value="Acyl_transf_WS/DGAT"/>
</dbReference>
<evidence type="ECO:0000256" key="11">
    <source>
        <dbReference type="RuleBase" id="RU361241"/>
    </source>
</evidence>